<dbReference type="PANTHER" id="PTHR34821:SF2">
    <property type="entry name" value="INNER MEMBRANE PROTEIN YDCZ"/>
    <property type="match status" value="1"/>
</dbReference>
<feature type="transmembrane region" description="Helical" evidence="1">
    <location>
        <begin position="36"/>
        <end position="55"/>
    </location>
</feature>
<dbReference type="AlphaFoldDB" id="W7Y276"/>
<feature type="transmembrane region" description="Helical" evidence="1">
    <location>
        <begin position="103"/>
        <end position="123"/>
    </location>
</feature>
<dbReference type="Proteomes" id="UP000019402">
    <property type="component" value="Unassembled WGS sequence"/>
</dbReference>
<protein>
    <recommendedName>
        <fullName evidence="4">Inner membrane protein YdcZ</fullName>
    </recommendedName>
</protein>
<dbReference type="STRING" id="869213.GCA_000517085_03264"/>
<evidence type="ECO:0000313" key="3">
    <source>
        <dbReference type="Proteomes" id="UP000019402"/>
    </source>
</evidence>
<feature type="transmembrane region" description="Helical" evidence="1">
    <location>
        <begin position="67"/>
        <end position="88"/>
    </location>
</feature>
<dbReference type="EMBL" id="BAMD01000002">
    <property type="protein sequence ID" value="GAF01613.1"/>
    <property type="molecule type" value="Genomic_DNA"/>
</dbReference>
<dbReference type="Pfam" id="PF04657">
    <property type="entry name" value="DMT_YdcZ"/>
    <property type="match status" value="1"/>
</dbReference>
<dbReference type="InterPro" id="IPR006750">
    <property type="entry name" value="YdcZ"/>
</dbReference>
<accession>W7Y276</accession>
<keyword evidence="1" id="KW-1133">Transmembrane helix</keyword>
<keyword evidence="3" id="KW-1185">Reference proteome</keyword>
<keyword evidence="1" id="KW-0472">Membrane</keyword>
<comment type="caution">
    <text evidence="2">The sequence shown here is derived from an EMBL/GenBank/DDBJ whole genome shotgun (WGS) entry which is preliminary data.</text>
</comment>
<feature type="transmembrane region" description="Helical" evidence="1">
    <location>
        <begin position="158"/>
        <end position="177"/>
    </location>
</feature>
<evidence type="ECO:0000313" key="2">
    <source>
        <dbReference type="EMBL" id="GAF01613.1"/>
    </source>
</evidence>
<evidence type="ECO:0008006" key="4">
    <source>
        <dbReference type="Google" id="ProtNLM"/>
    </source>
</evidence>
<keyword evidence="1" id="KW-0812">Transmembrane</keyword>
<gene>
    <name evidence="2" type="ORF">JCM21142_225</name>
</gene>
<organism evidence="2 3">
    <name type="scientific">Saccharicrinis fermentans DSM 9555 = JCM 21142</name>
    <dbReference type="NCBI Taxonomy" id="869213"/>
    <lineage>
        <taxon>Bacteria</taxon>
        <taxon>Pseudomonadati</taxon>
        <taxon>Bacteroidota</taxon>
        <taxon>Bacteroidia</taxon>
        <taxon>Marinilabiliales</taxon>
        <taxon>Marinilabiliaceae</taxon>
        <taxon>Saccharicrinis</taxon>
    </lineage>
</organism>
<evidence type="ECO:0000256" key="1">
    <source>
        <dbReference type="SAM" id="Phobius"/>
    </source>
</evidence>
<sequence length="180" mass="19933">MITQDRKTYYPLKYVCRFISNIYLRVYDLTLHIVKYIYTLIVLIIGCFLAIQGSINTQLTSYLKHPLQGALVNFLVGTITLVGLNIIFKTHIPDWAHVKTAPIYLFLGGCLGAIFVSSVIFFIPKIGVTTVLAASIAGQLIAASIIDHYGFFGFTVHTISAGKVIGILLLLAGIFMIQKY</sequence>
<proteinExistence type="predicted"/>
<dbReference type="PANTHER" id="PTHR34821">
    <property type="entry name" value="INNER MEMBRANE PROTEIN YDCZ"/>
    <property type="match status" value="1"/>
</dbReference>
<name>W7Y276_9BACT</name>
<dbReference type="GO" id="GO:0005886">
    <property type="term" value="C:plasma membrane"/>
    <property type="evidence" value="ECO:0007669"/>
    <property type="project" value="TreeGrafter"/>
</dbReference>
<reference evidence="2 3" key="1">
    <citation type="journal article" date="2014" name="Genome Announc.">
        <title>Draft Genome Sequence of Cytophaga fermentans JCM 21142T, a Facultative Anaerobe Isolated from Marine Mud.</title>
        <authorList>
            <person name="Starns D."/>
            <person name="Oshima K."/>
            <person name="Suda W."/>
            <person name="Iino T."/>
            <person name="Yuki M."/>
            <person name="Inoue J."/>
            <person name="Kitamura K."/>
            <person name="Iida T."/>
            <person name="Darby A."/>
            <person name="Hattori M."/>
            <person name="Ohkuma M."/>
        </authorList>
    </citation>
    <scope>NUCLEOTIDE SEQUENCE [LARGE SCALE GENOMIC DNA]</scope>
    <source>
        <strain evidence="2 3">JCM 21142</strain>
    </source>
</reference>
<dbReference type="eggNOG" id="COG3238">
    <property type="taxonomic scope" value="Bacteria"/>
</dbReference>